<accession>E1R104</accession>
<dbReference type="Proteomes" id="UP000002318">
    <property type="component" value="Chromosome"/>
</dbReference>
<feature type="region of interest" description="Disordered" evidence="1">
    <location>
        <begin position="265"/>
        <end position="288"/>
    </location>
</feature>
<dbReference type="STRING" id="573413.Spirs_1123"/>
<gene>
    <name evidence="2" type="ordered locus">Spirs_1123</name>
</gene>
<dbReference type="eggNOG" id="COG2304">
    <property type="taxonomic scope" value="Bacteria"/>
</dbReference>
<dbReference type="AlphaFoldDB" id="E1R104"/>
<evidence type="ECO:0000256" key="1">
    <source>
        <dbReference type="SAM" id="MobiDB-lite"/>
    </source>
</evidence>
<dbReference type="RefSeq" id="WP_013253717.1">
    <property type="nucleotide sequence ID" value="NC_014364.1"/>
</dbReference>
<proteinExistence type="predicted"/>
<keyword evidence="3" id="KW-1185">Reference proteome</keyword>
<evidence type="ECO:0008006" key="4">
    <source>
        <dbReference type="Google" id="ProtNLM"/>
    </source>
</evidence>
<organism evidence="2 3">
    <name type="scientific">Sediminispirochaeta smaragdinae (strain DSM 11293 / JCM 15392 / SEBR 4228)</name>
    <name type="common">Spirochaeta smaragdinae</name>
    <dbReference type="NCBI Taxonomy" id="573413"/>
    <lineage>
        <taxon>Bacteria</taxon>
        <taxon>Pseudomonadati</taxon>
        <taxon>Spirochaetota</taxon>
        <taxon>Spirochaetia</taxon>
        <taxon>Spirochaetales</taxon>
        <taxon>Spirochaetaceae</taxon>
        <taxon>Sediminispirochaeta</taxon>
    </lineage>
</organism>
<evidence type="ECO:0000313" key="3">
    <source>
        <dbReference type="Proteomes" id="UP000002318"/>
    </source>
</evidence>
<evidence type="ECO:0000313" key="2">
    <source>
        <dbReference type="EMBL" id="ADK80253.1"/>
    </source>
</evidence>
<dbReference type="KEGG" id="ssm:Spirs_1123"/>
<dbReference type="EMBL" id="CP002116">
    <property type="protein sequence ID" value="ADK80253.1"/>
    <property type="molecule type" value="Genomic_DNA"/>
</dbReference>
<dbReference type="OrthoDB" id="974562at2"/>
<dbReference type="HOGENOM" id="CLU_030793_0_0_12"/>
<sequence length="578" mass="64845">MNGKELCEAWDERWEEALGLWSHLVMMRSPHWCFSTEEAKTQGLEGSFAMIRLKDHRVVLDASLISYYRLEDFPLEILAHEIGHHVYVPANLQDNGRLLSLVRKALTEKESYAPQFMNLYADHLINYHLQKQKGLAMAEVYQHILAKQKKDDTSAVWNLYLAVYERLFSLKPGTLARVPGKKTESQRLEQDSEIGAQIIRSYCEDWLSGAYTYASLYYPYLWEKAQESASITLLLDTLHASDGASGEGGDLQKVSADGVGMVSDHSISGDGRTEIGSPQSEGEGPAQRYTSPCEYLDYMSQLEPGSFDSNKALARYYTQIASPYMIPFPMEVMPEKEAIIPEGLESWDIGDNPGEIDWFGTLIRSPEVVPGMTTVKKVYGWDDDQSPGQKVPDLYIGIDCSGSMGNPALKFSWPVLAGTIIAQSALRAGARVKVVLSGEPGSFMETRDFVKSRQEVMNVLISYLGTGFAFGIPRLADDFSRPRKERTHILLLTDDDIFAMLNDGPHYDQKHSTWEVADKALKNGGGGGSLVLYSEPEYHAKEADRLKKEGWDLFYVSNDEELSRFAKAFARKKFGAKR</sequence>
<name>E1R104_SEDSS</name>
<reference evidence="2 3" key="1">
    <citation type="journal article" date="2010" name="Stand. Genomic Sci.">
        <title>Complete genome sequence of Spirochaeta smaragdinae type strain (SEBR 4228).</title>
        <authorList>
            <person name="Mavromatis K."/>
            <person name="Yasawong M."/>
            <person name="Chertkov O."/>
            <person name="Lapidus A."/>
            <person name="Lucas S."/>
            <person name="Nolan M."/>
            <person name="Del Rio T.G."/>
            <person name="Tice H."/>
            <person name="Cheng J.F."/>
            <person name="Pitluck S."/>
            <person name="Liolios K."/>
            <person name="Ivanova N."/>
            <person name="Tapia R."/>
            <person name="Han C."/>
            <person name="Bruce D."/>
            <person name="Goodwin L."/>
            <person name="Pati A."/>
            <person name="Chen A."/>
            <person name="Palaniappan K."/>
            <person name="Land M."/>
            <person name="Hauser L."/>
            <person name="Chang Y.J."/>
            <person name="Jeffries C.D."/>
            <person name="Detter J.C."/>
            <person name="Rohde M."/>
            <person name="Brambilla E."/>
            <person name="Spring S."/>
            <person name="Goker M."/>
            <person name="Sikorski J."/>
            <person name="Woyke T."/>
            <person name="Bristow J."/>
            <person name="Eisen J.A."/>
            <person name="Markowitz V."/>
            <person name="Hugenholtz P."/>
            <person name="Klenk H.P."/>
            <person name="Kyrpides N.C."/>
        </authorList>
    </citation>
    <scope>NUCLEOTIDE SEQUENCE [LARGE SCALE GENOMIC DNA]</scope>
    <source>
        <strain evidence="3">DSM 11293 / JCM 15392 / SEBR 4228</strain>
    </source>
</reference>
<protein>
    <recommendedName>
        <fullName evidence="4">VWA domain-containing protein</fullName>
    </recommendedName>
</protein>